<evidence type="ECO:0000256" key="1">
    <source>
        <dbReference type="ARBA" id="ARBA00009199"/>
    </source>
</evidence>
<comment type="caution">
    <text evidence="3">The sequence shown here is derived from an EMBL/GenBank/DDBJ whole genome shotgun (WGS) entry which is preliminary data.</text>
</comment>
<dbReference type="RefSeq" id="WP_343979654.1">
    <property type="nucleotide sequence ID" value="NZ_BAAAJG010000011.1"/>
</dbReference>
<reference evidence="4" key="1">
    <citation type="journal article" date="2019" name="Int. J. Syst. Evol. Microbiol.">
        <title>The Global Catalogue of Microorganisms (GCM) 10K type strain sequencing project: providing services to taxonomists for standard genome sequencing and annotation.</title>
        <authorList>
            <consortium name="The Broad Institute Genomics Platform"/>
            <consortium name="The Broad Institute Genome Sequencing Center for Infectious Disease"/>
            <person name="Wu L."/>
            <person name="Ma J."/>
        </authorList>
    </citation>
    <scope>NUCLEOTIDE SEQUENCE [LARGE SCALE GENOMIC DNA]</scope>
    <source>
        <strain evidence="4">JCM 12165</strain>
    </source>
</reference>
<evidence type="ECO:0000313" key="3">
    <source>
        <dbReference type="EMBL" id="MFD1531639.1"/>
    </source>
</evidence>
<keyword evidence="4" id="KW-1185">Reference proteome</keyword>
<protein>
    <submittedName>
        <fullName evidence="3">Amidase</fullName>
    </submittedName>
</protein>
<dbReference type="InterPro" id="IPR023631">
    <property type="entry name" value="Amidase_dom"/>
</dbReference>
<dbReference type="EMBL" id="JBHUCP010000014">
    <property type="protein sequence ID" value="MFD1531639.1"/>
    <property type="molecule type" value="Genomic_DNA"/>
</dbReference>
<proteinExistence type="inferred from homology"/>
<comment type="similarity">
    <text evidence="1">Belongs to the amidase family.</text>
</comment>
<dbReference type="PANTHER" id="PTHR11895">
    <property type="entry name" value="TRANSAMIDASE"/>
    <property type="match status" value="1"/>
</dbReference>
<accession>A0ABW4FLZ1</accession>
<evidence type="ECO:0000313" key="4">
    <source>
        <dbReference type="Proteomes" id="UP001597145"/>
    </source>
</evidence>
<name>A0ABW4FLZ1_9PSEU</name>
<gene>
    <name evidence="3" type="ORF">ACFSCY_19580</name>
</gene>
<feature type="domain" description="Amidase" evidence="2">
    <location>
        <begin position="24"/>
        <end position="455"/>
    </location>
</feature>
<dbReference type="PANTHER" id="PTHR11895:SF7">
    <property type="entry name" value="GLUTAMYL-TRNA(GLN) AMIDOTRANSFERASE SUBUNIT A, MITOCHONDRIAL"/>
    <property type="match status" value="1"/>
</dbReference>
<dbReference type="Gene3D" id="3.90.1300.10">
    <property type="entry name" value="Amidase signature (AS) domain"/>
    <property type="match status" value="1"/>
</dbReference>
<dbReference type="Proteomes" id="UP001597145">
    <property type="component" value="Unassembled WGS sequence"/>
</dbReference>
<dbReference type="Pfam" id="PF01425">
    <property type="entry name" value="Amidase"/>
    <property type="match status" value="1"/>
</dbReference>
<dbReference type="InterPro" id="IPR036928">
    <property type="entry name" value="AS_sf"/>
</dbReference>
<evidence type="ECO:0000259" key="2">
    <source>
        <dbReference type="Pfam" id="PF01425"/>
    </source>
</evidence>
<dbReference type="SUPFAM" id="SSF75304">
    <property type="entry name" value="Amidase signature (AS) enzymes"/>
    <property type="match status" value="1"/>
</dbReference>
<dbReference type="InterPro" id="IPR000120">
    <property type="entry name" value="Amidase"/>
</dbReference>
<organism evidence="3 4">
    <name type="scientific">Pseudonocardia aurantiaca</name>
    <dbReference type="NCBI Taxonomy" id="75290"/>
    <lineage>
        <taxon>Bacteria</taxon>
        <taxon>Bacillati</taxon>
        <taxon>Actinomycetota</taxon>
        <taxon>Actinomycetes</taxon>
        <taxon>Pseudonocardiales</taxon>
        <taxon>Pseudonocardiaceae</taxon>
        <taxon>Pseudonocardia</taxon>
    </lineage>
</organism>
<sequence>MSLWRLPAAEQARGIRAGEWSAEEVMRSVLDRIAQADPDLRAYCTLDDSALDAARRADTARRVGEPLGPLHGVPFSVKDLIPTAGVRTTLGSVAHRDWVPAEDEIAVARLRAAGAVLVGKTNARELGYGVVTDNALFGSTRNPWDPRLTAAGSSGGAAAAVAAGMGSLALGSDGGGSLRVPAAVCGVFSIKPTFGVVPLYPSCRAPLRVGLDSWESLECIGPMSRTVADSALVLEVIAGFDAQDRHSAAPGSVTWGVPDAERARGLRVAYSPDLGIAEVAPEVAGVVRAAVTAAAAALDWDLTVVSPRLPALPELRETFLATVAMDTDRSALRRLADEVPVSADIRELVDRDWTAHEFDRARVARRAVHDAVHGFSAPFDLLLTPATAATAFPAGLRFPRDGECGIADGRQWSPFAFLANLTGQPAASIPAGRTAAGLPVGLQALAPRFGDPLLLDVAQAVEELRTPASCFA</sequence>